<reference evidence="3 4" key="1">
    <citation type="submission" date="2024-09" db="EMBL/GenBank/DDBJ databases">
        <authorList>
            <person name="Sun Q."/>
            <person name="Mori K."/>
        </authorList>
    </citation>
    <scope>NUCLEOTIDE SEQUENCE [LARGE SCALE GENOMIC DNA]</scope>
    <source>
        <strain evidence="3 4">KCTC 23315</strain>
    </source>
</reference>
<dbReference type="InterPro" id="IPR047971">
    <property type="entry name" value="ExeM-like"/>
</dbReference>
<dbReference type="Proteomes" id="UP001589813">
    <property type="component" value="Unassembled WGS sequence"/>
</dbReference>
<feature type="chain" id="PRO_5046476506" evidence="1">
    <location>
        <begin position="22"/>
        <end position="590"/>
    </location>
</feature>
<keyword evidence="3" id="KW-0378">Hydrolase</keyword>
<sequence length="590" mass="63755">MRLTLISIALLASSLSAPLLAAECTTPFIAIHDIQGPGDKSPKVGTTLTTRGVVLAVLYADSKNPQLLLGSITADQNPLSSEALLVTDSQQAKQRQAGDVIQLTGTVREMAGMTALTNITQAEYCSRQPIPAATALTLPVNAPEAFEALEGMLLSFAQPLIVNDSYGLSRYGELVLADKRLPVATEVALPGDAARALEAKHQLHEITIDDASMKQNPQPVRFPTGDLSASNTVRVGDTVNKLQGYLLQTKVGYRLVVSQQPEFVATNPRPATPAAKKAGELRVASFNVLNFFTGEGNSPKFPTKRGATDANELQRQQAKMLAALAAMDADVIGLLEVENNGFGAGSALATIVQSLNQQLGSDVYAFVQPSEKPGSDDIMVAMIYRKANVEPIGSTAVYTKAPFDRGSRPPLAQSFRDLTSKQQLTVSINHFKSKGSCPKQPGPDSDLNDGQGCWTPTRVAAAKALTEWLNTEPTGIDTDYVLVMGDLNAYRMEAPLQYLEQNGWQHLAPKDAVHSSFVYRGRSGTLDHALASPQLKAKLQQFQHWGINADEPAVLDYNTEFKSKAQQQSLYAPNPYRSSDHDPLYMDFKF</sequence>
<organism evidence="3 4">
    <name type="scientific">Rheinheimera tilapiae</name>
    <dbReference type="NCBI Taxonomy" id="875043"/>
    <lineage>
        <taxon>Bacteria</taxon>
        <taxon>Pseudomonadati</taxon>
        <taxon>Pseudomonadota</taxon>
        <taxon>Gammaproteobacteria</taxon>
        <taxon>Chromatiales</taxon>
        <taxon>Chromatiaceae</taxon>
        <taxon>Rheinheimera</taxon>
    </lineage>
</organism>
<dbReference type="NCBIfam" id="NF033681">
    <property type="entry name" value="ExeM_NucH_DNase"/>
    <property type="match status" value="1"/>
</dbReference>
<protein>
    <submittedName>
        <fullName evidence="3">ExeM/NucH family extracellular endonuclease</fullName>
    </submittedName>
</protein>
<dbReference type="SUPFAM" id="SSF56219">
    <property type="entry name" value="DNase I-like"/>
    <property type="match status" value="1"/>
</dbReference>
<feature type="domain" description="Endonuclease/exonuclease/phosphatase" evidence="2">
    <location>
        <begin position="284"/>
        <end position="581"/>
    </location>
</feature>
<gene>
    <name evidence="3" type="ORF">ACFFJP_11930</name>
</gene>
<name>A0ABV6BDP1_9GAMM</name>
<keyword evidence="1" id="KW-0732">Signal</keyword>
<feature type="signal peptide" evidence="1">
    <location>
        <begin position="1"/>
        <end position="21"/>
    </location>
</feature>
<evidence type="ECO:0000313" key="3">
    <source>
        <dbReference type="EMBL" id="MFC0048995.1"/>
    </source>
</evidence>
<dbReference type="CDD" id="cd10283">
    <property type="entry name" value="MnuA_DNase1-like"/>
    <property type="match status" value="1"/>
</dbReference>
<dbReference type="InterPro" id="IPR005135">
    <property type="entry name" value="Endo/exonuclease/phosphatase"/>
</dbReference>
<dbReference type="EMBL" id="JBHLXP010000003">
    <property type="protein sequence ID" value="MFC0048995.1"/>
    <property type="molecule type" value="Genomic_DNA"/>
</dbReference>
<dbReference type="InterPro" id="IPR036691">
    <property type="entry name" value="Endo/exonu/phosph_ase_sf"/>
</dbReference>
<keyword evidence="4" id="KW-1185">Reference proteome</keyword>
<accession>A0ABV6BDP1</accession>
<evidence type="ECO:0000313" key="4">
    <source>
        <dbReference type="Proteomes" id="UP001589813"/>
    </source>
</evidence>
<keyword evidence="3" id="KW-0255">Endonuclease</keyword>
<dbReference type="GO" id="GO:0004519">
    <property type="term" value="F:endonuclease activity"/>
    <property type="evidence" value="ECO:0007669"/>
    <property type="project" value="UniProtKB-KW"/>
</dbReference>
<evidence type="ECO:0000259" key="2">
    <source>
        <dbReference type="Pfam" id="PF03372"/>
    </source>
</evidence>
<proteinExistence type="predicted"/>
<comment type="caution">
    <text evidence="3">The sequence shown here is derived from an EMBL/GenBank/DDBJ whole genome shotgun (WGS) entry which is preliminary data.</text>
</comment>
<evidence type="ECO:0000256" key="1">
    <source>
        <dbReference type="SAM" id="SignalP"/>
    </source>
</evidence>
<dbReference type="PANTHER" id="PTHR42834:SF1">
    <property type="entry name" value="ENDONUCLEASE_EXONUCLEASE_PHOSPHATASE FAMILY PROTEIN (AFU_ORTHOLOGUE AFUA_3G09210)"/>
    <property type="match status" value="1"/>
</dbReference>
<dbReference type="PANTHER" id="PTHR42834">
    <property type="entry name" value="ENDONUCLEASE/EXONUCLEASE/PHOSPHATASE FAMILY PROTEIN (AFU_ORTHOLOGUE AFUA_3G09210)"/>
    <property type="match status" value="1"/>
</dbReference>
<keyword evidence="3" id="KW-0540">Nuclease</keyword>
<dbReference type="Gene3D" id="3.60.10.10">
    <property type="entry name" value="Endonuclease/exonuclease/phosphatase"/>
    <property type="match status" value="1"/>
</dbReference>
<dbReference type="RefSeq" id="WP_377244047.1">
    <property type="nucleotide sequence ID" value="NZ_JBHLXP010000003.1"/>
</dbReference>
<dbReference type="Pfam" id="PF03372">
    <property type="entry name" value="Exo_endo_phos"/>
    <property type="match status" value="1"/>
</dbReference>